<dbReference type="PANTHER" id="PTHR46494">
    <property type="entry name" value="CORA FAMILY METAL ION TRANSPORTER (EUROFUNG)"/>
    <property type="match status" value="1"/>
</dbReference>
<keyword evidence="2 6" id="KW-0812">Transmembrane</keyword>
<dbReference type="InterPro" id="IPR045863">
    <property type="entry name" value="CorA_TM1_TM2"/>
</dbReference>
<evidence type="ECO:0000256" key="4">
    <source>
        <dbReference type="ARBA" id="ARBA00023136"/>
    </source>
</evidence>
<feature type="compositionally biased region" description="Basic and acidic residues" evidence="5">
    <location>
        <begin position="594"/>
        <end position="603"/>
    </location>
</feature>
<dbReference type="GO" id="GO:0015095">
    <property type="term" value="F:magnesium ion transmembrane transporter activity"/>
    <property type="evidence" value="ECO:0007669"/>
    <property type="project" value="TreeGrafter"/>
</dbReference>
<evidence type="ECO:0000256" key="5">
    <source>
        <dbReference type="SAM" id="MobiDB-lite"/>
    </source>
</evidence>
<feature type="compositionally biased region" description="Basic and acidic residues" evidence="5">
    <location>
        <begin position="1"/>
        <end position="18"/>
    </location>
</feature>
<dbReference type="GO" id="GO:0000287">
    <property type="term" value="F:magnesium ion binding"/>
    <property type="evidence" value="ECO:0007669"/>
    <property type="project" value="TreeGrafter"/>
</dbReference>
<evidence type="ECO:0000256" key="6">
    <source>
        <dbReference type="SAM" id="Phobius"/>
    </source>
</evidence>
<dbReference type="VEuPathDB" id="FungiDB:CH63R_01698"/>
<feature type="compositionally biased region" description="Polar residues" evidence="5">
    <location>
        <begin position="535"/>
        <end position="544"/>
    </location>
</feature>
<keyword evidence="3 6" id="KW-1133">Transmembrane helix</keyword>
<dbReference type="InterPro" id="IPR002523">
    <property type="entry name" value="MgTranspt_CorA/ZnTranspt_ZntB"/>
</dbReference>
<feature type="region of interest" description="Disordered" evidence="5">
    <location>
        <begin position="1"/>
        <end position="62"/>
    </location>
</feature>
<dbReference type="OrthoDB" id="5430750at2759"/>
<organism evidence="7 8">
    <name type="scientific">Colletotrichum higginsianum (strain IMI 349063)</name>
    <name type="common">Crucifer anthracnose fungus</name>
    <dbReference type="NCBI Taxonomy" id="759273"/>
    <lineage>
        <taxon>Eukaryota</taxon>
        <taxon>Fungi</taxon>
        <taxon>Dikarya</taxon>
        <taxon>Ascomycota</taxon>
        <taxon>Pezizomycotina</taxon>
        <taxon>Sordariomycetes</taxon>
        <taxon>Hypocreomycetidae</taxon>
        <taxon>Glomerellales</taxon>
        <taxon>Glomerellaceae</taxon>
        <taxon>Colletotrichum</taxon>
        <taxon>Colletotrichum destructivum species complex</taxon>
    </lineage>
</organism>
<dbReference type="EMBL" id="LTAN01000001">
    <property type="protein sequence ID" value="OBR16518.1"/>
    <property type="molecule type" value="Genomic_DNA"/>
</dbReference>
<dbReference type="KEGG" id="chig:CH63R_01698"/>
<dbReference type="Pfam" id="PF01544">
    <property type="entry name" value="CorA"/>
    <property type="match status" value="1"/>
</dbReference>
<dbReference type="AlphaFoldDB" id="A0A1B7YXD7"/>
<feature type="compositionally biased region" description="Basic and acidic residues" evidence="5">
    <location>
        <begin position="565"/>
        <end position="580"/>
    </location>
</feature>
<keyword evidence="4 6" id="KW-0472">Membrane</keyword>
<comment type="caution">
    <text evidence="7">The sequence shown here is derived from an EMBL/GenBank/DDBJ whole genome shotgun (WGS) entry which is preliminary data.</text>
</comment>
<evidence type="ECO:0000256" key="1">
    <source>
        <dbReference type="ARBA" id="ARBA00004651"/>
    </source>
</evidence>
<reference evidence="8" key="1">
    <citation type="journal article" date="2017" name="BMC Genomics">
        <title>Gapless genome assembly of Colletotrichum higginsianum reveals chromosome structure and association of transposable elements with secondary metabolite gene clusters.</title>
        <authorList>
            <person name="Dallery J.-F."/>
            <person name="Lapalu N."/>
            <person name="Zampounis A."/>
            <person name="Pigne S."/>
            <person name="Luyten I."/>
            <person name="Amselem J."/>
            <person name="Wittenberg A.H.J."/>
            <person name="Zhou S."/>
            <person name="de Queiroz M.V."/>
            <person name="Robin G.P."/>
            <person name="Auger A."/>
            <person name="Hainaut M."/>
            <person name="Henrissat B."/>
            <person name="Kim K.-T."/>
            <person name="Lee Y.-H."/>
            <person name="Lespinet O."/>
            <person name="Schwartz D.C."/>
            <person name="Thon M.R."/>
            <person name="O'Connell R.J."/>
        </authorList>
    </citation>
    <scope>NUCLEOTIDE SEQUENCE [LARGE SCALE GENOMIC DNA]</scope>
    <source>
        <strain evidence="8">IMI 349063</strain>
    </source>
</reference>
<feature type="transmembrane region" description="Helical" evidence="6">
    <location>
        <begin position="498"/>
        <end position="519"/>
    </location>
</feature>
<evidence type="ECO:0000256" key="2">
    <source>
        <dbReference type="ARBA" id="ARBA00022692"/>
    </source>
</evidence>
<proteinExistence type="predicted"/>
<accession>A0A1B7YXD7</accession>
<dbReference type="PANTHER" id="PTHR46494:SF1">
    <property type="entry name" value="CORA FAMILY METAL ION TRANSPORTER (EUROFUNG)"/>
    <property type="match status" value="1"/>
</dbReference>
<gene>
    <name evidence="7" type="ORF">CH63R_01698</name>
</gene>
<feature type="transmembrane region" description="Helical" evidence="6">
    <location>
        <begin position="464"/>
        <end position="486"/>
    </location>
</feature>
<evidence type="ECO:0000313" key="7">
    <source>
        <dbReference type="EMBL" id="OBR16518.1"/>
    </source>
</evidence>
<feature type="compositionally biased region" description="Basic residues" evidence="5">
    <location>
        <begin position="581"/>
        <end position="593"/>
    </location>
</feature>
<feature type="compositionally biased region" description="Polar residues" evidence="5">
    <location>
        <begin position="51"/>
        <end position="62"/>
    </location>
</feature>
<protein>
    <submittedName>
        <fullName evidence="7">Mg2+ transporter</fullName>
    </submittedName>
</protein>
<sequence>MPELPHVGDDPEGVEPRASHLFGSTDVESTDDGLLNGGGESTDPLEGRSSAGGTRRQSYDSISLNNPTTVLDRMLLGQITEISRAAFGAFLPSEGGFVAHAVCKRFWGSVDSILETYESARDALDHWHDSHAQTPCSWPTRPDRPFDDPCFAWICRTKGPGTEPEDGRRSPMRNSVVSSAEVFYAKVKAIVDQTEELHKLVTSAAAPDDPYNPDDPRPHLPSSLVNAFEGLISMYVLKAKELSWMNRFTAKIASSYSQNAERRLDRLREAGDFTSGRVREHLIRAKEDIIMLGTTKGDSERIIIAPIGPEFLAASLISSLQNIVPVLGTEKKLDLINHYRSQTARLWFSTNRRPNRKAFVEIHALEEELEALRTVVASQQYLLRSYQKLYSPLSFRTRTTDRLYYKERKASFRLENRCIRRQQRRLAERDKALSILQLRARTLRDETKQRIEILDEGHGKAIRVFTIVTLFFLPLSFVTSFFGMNTTDIRDIDRDQKVFWTSALPVTLGVLGLAFVYGYKWDLVLAWVSKGFTSPSTRGPSYTPQDVEKNTWMTASDPRGSGLPSHHERASIAGWKERVSFRSRRSARGRVPRKQTDDSLFRP</sequence>
<dbReference type="GO" id="GO:0050897">
    <property type="term" value="F:cobalt ion binding"/>
    <property type="evidence" value="ECO:0007669"/>
    <property type="project" value="TreeGrafter"/>
</dbReference>
<dbReference type="GO" id="GO:0015087">
    <property type="term" value="F:cobalt ion transmembrane transporter activity"/>
    <property type="evidence" value="ECO:0007669"/>
    <property type="project" value="TreeGrafter"/>
</dbReference>
<dbReference type="RefSeq" id="XP_018165035.1">
    <property type="nucleotide sequence ID" value="XM_018296673.1"/>
</dbReference>
<evidence type="ECO:0000313" key="8">
    <source>
        <dbReference type="Proteomes" id="UP000092177"/>
    </source>
</evidence>
<dbReference type="GO" id="GO:0005886">
    <property type="term" value="C:plasma membrane"/>
    <property type="evidence" value="ECO:0007669"/>
    <property type="project" value="UniProtKB-SubCell"/>
</dbReference>
<feature type="region of interest" description="Disordered" evidence="5">
    <location>
        <begin position="535"/>
        <end position="603"/>
    </location>
</feature>
<dbReference type="Gene3D" id="1.20.58.340">
    <property type="entry name" value="Magnesium transport protein CorA, transmembrane region"/>
    <property type="match status" value="1"/>
</dbReference>
<keyword evidence="8" id="KW-1185">Reference proteome</keyword>
<dbReference type="SUPFAM" id="SSF144083">
    <property type="entry name" value="Magnesium transport protein CorA, transmembrane region"/>
    <property type="match status" value="1"/>
</dbReference>
<name>A0A1B7YXD7_COLHI</name>
<evidence type="ECO:0000256" key="3">
    <source>
        <dbReference type="ARBA" id="ARBA00022989"/>
    </source>
</evidence>
<dbReference type="GeneID" id="28860780"/>
<comment type="subcellular location">
    <subcellularLocation>
        <location evidence="1">Cell membrane</location>
        <topology evidence="1">Multi-pass membrane protein</topology>
    </subcellularLocation>
</comment>
<dbReference type="Proteomes" id="UP000092177">
    <property type="component" value="Chromosome 1"/>
</dbReference>